<evidence type="ECO:0000313" key="2">
    <source>
        <dbReference type="EMBL" id="KIY70775.1"/>
    </source>
</evidence>
<feature type="region of interest" description="Disordered" evidence="1">
    <location>
        <begin position="137"/>
        <end position="165"/>
    </location>
</feature>
<keyword evidence="3" id="KW-1185">Reference proteome</keyword>
<evidence type="ECO:0008006" key="4">
    <source>
        <dbReference type="Google" id="ProtNLM"/>
    </source>
</evidence>
<protein>
    <recommendedName>
        <fullName evidence="4">Velvet domain-containing protein</fullName>
    </recommendedName>
</protein>
<gene>
    <name evidence="2" type="ORF">CYLTODRAFT_168218</name>
</gene>
<dbReference type="AlphaFoldDB" id="A0A0D7BKN9"/>
<evidence type="ECO:0000313" key="3">
    <source>
        <dbReference type="Proteomes" id="UP000054007"/>
    </source>
</evidence>
<dbReference type="EMBL" id="KN880463">
    <property type="protein sequence ID" value="KIY70775.1"/>
    <property type="molecule type" value="Genomic_DNA"/>
</dbReference>
<proteinExistence type="predicted"/>
<evidence type="ECO:0000256" key="1">
    <source>
        <dbReference type="SAM" id="MobiDB-lite"/>
    </source>
</evidence>
<feature type="compositionally biased region" description="Low complexity" evidence="1">
    <location>
        <begin position="191"/>
        <end position="221"/>
    </location>
</feature>
<accession>A0A0D7BKN9</accession>
<feature type="region of interest" description="Disordered" evidence="1">
    <location>
        <begin position="179"/>
        <end position="229"/>
    </location>
</feature>
<dbReference type="Proteomes" id="UP000054007">
    <property type="component" value="Unassembled WGS sequence"/>
</dbReference>
<name>A0A0D7BKN9_9AGAR</name>
<organism evidence="2 3">
    <name type="scientific">Cylindrobasidium torrendii FP15055 ss-10</name>
    <dbReference type="NCBI Taxonomy" id="1314674"/>
    <lineage>
        <taxon>Eukaryota</taxon>
        <taxon>Fungi</taxon>
        <taxon>Dikarya</taxon>
        <taxon>Basidiomycota</taxon>
        <taxon>Agaricomycotina</taxon>
        <taxon>Agaricomycetes</taxon>
        <taxon>Agaricomycetidae</taxon>
        <taxon>Agaricales</taxon>
        <taxon>Marasmiineae</taxon>
        <taxon>Physalacriaceae</taxon>
        <taxon>Cylindrobasidium</taxon>
    </lineage>
</organism>
<sequence length="254" mass="27994">MADVVAGDHIFSDSRCRPLTDHHSPGLPVRPKVSSSQGNPGIFTELYFLDWTLSSTPSEYIKVLGYAFTTVLDLDGHDALLHGLQPRLRMSQPIVYLSFLASTPETRFGRQDSAWWIPPHSSNPAVLQSQYQSNILARRTEASRPYSRSRRGRDSPPHPEGPLTGCHVILDTFKNAQKASIDRGPPPENYSFTQGSAQASASSSSSSSSTSSSTAPDYSSQHPAHFVRRQPRIQVSSLLASDPTARWFLTHLHV</sequence>
<reference evidence="2 3" key="1">
    <citation type="journal article" date="2015" name="Fungal Genet. Biol.">
        <title>Evolution of novel wood decay mechanisms in Agaricales revealed by the genome sequences of Fistulina hepatica and Cylindrobasidium torrendii.</title>
        <authorList>
            <person name="Floudas D."/>
            <person name="Held B.W."/>
            <person name="Riley R."/>
            <person name="Nagy L.G."/>
            <person name="Koehler G."/>
            <person name="Ransdell A.S."/>
            <person name="Younus H."/>
            <person name="Chow J."/>
            <person name="Chiniquy J."/>
            <person name="Lipzen A."/>
            <person name="Tritt A."/>
            <person name="Sun H."/>
            <person name="Haridas S."/>
            <person name="LaButti K."/>
            <person name="Ohm R.A."/>
            <person name="Kues U."/>
            <person name="Blanchette R.A."/>
            <person name="Grigoriev I.V."/>
            <person name="Minto R.E."/>
            <person name="Hibbett D.S."/>
        </authorList>
    </citation>
    <scope>NUCLEOTIDE SEQUENCE [LARGE SCALE GENOMIC DNA]</scope>
    <source>
        <strain evidence="2 3">FP15055 ss-10</strain>
    </source>
</reference>